<feature type="coiled-coil region" evidence="3">
    <location>
        <begin position="235"/>
        <end position="262"/>
    </location>
</feature>
<reference evidence="6" key="1">
    <citation type="submission" date="2020-12" db="EMBL/GenBank/DDBJ databases">
        <title>Clostridium thailandense sp. nov., a novel acetogenic bacterium isolated from peat land soil in Thailand.</title>
        <authorList>
            <person name="Chaikitkaew S."/>
            <person name="Birkeland N.K."/>
        </authorList>
    </citation>
    <scope>NUCLEOTIDE SEQUENCE</scope>
    <source>
        <strain evidence="6">DSM 17425</strain>
    </source>
</reference>
<name>A0A934M1L1_9CLOT</name>
<dbReference type="InterPro" id="IPR004089">
    <property type="entry name" value="MCPsignal_dom"/>
</dbReference>
<sequence length="567" mass="62374">MKSKIMALTTILFLGVFLIAGIGISYIGKIILQNVLVETLNKQDEINNIVSRFNQQNIKVILIVVLICGILSFIAFAVYFNRVFKGLEDFKGDLIKISEGQLAVRVKSNGFLDELAKSANTIVNNTKKILSEIAEVSQKNRDLTLVLQKNTKQTEAAAGEIANSVLAIAESVSKQSQDASSTGESTKLMAENAGEIAEHASDTQSIAEEMIKVIKENGEVFNNIILKMKSTGDISNNLANSVKELQNEADQINNIAKVVTEISDRTNLLALNAAIEAARAGEHGKGFSVVAEEVRKLAEQSSSSAGEIRKLIEDITDKITKITQEADMQVKGINEDILFADKSKDSFTKITESTQSTYKAVNAIQQLAKDTYTMSDNVNDLVNDMISSTQESLAFTQEVSASAEEQTVSMQELTGLIDKINESADGIDLKLKEFINNINIGEKEEKIIKGGFDKLKDILKELDSRSLGFDNSSKFLKELLDANKEFEYIGIIDSKGIMRSASHQISKDNNDFSFRPYFRESMNGNEYSTESYISNVSFNYCIAISVPMKDSKGNINGVIMADICIEQ</sequence>
<dbReference type="Proteomes" id="UP000622687">
    <property type="component" value="Unassembled WGS sequence"/>
</dbReference>
<keyword evidence="4" id="KW-0472">Membrane</keyword>
<dbReference type="PANTHER" id="PTHR32089">
    <property type="entry name" value="METHYL-ACCEPTING CHEMOTAXIS PROTEIN MCPB"/>
    <property type="match status" value="1"/>
</dbReference>
<dbReference type="CDD" id="cd12914">
    <property type="entry name" value="PDC1_DGC_like"/>
    <property type="match status" value="1"/>
</dbReference>
<dbReference type="PANTHER" id="PTHR32089:SF112">
    <property type="entry name" value="LYSOZYME-LIKE PROTEIN-RELATED"/>
    <property type="match status" value="1"/>
</dbReference>
<evidence type="ECO:0000313" key="6">
    <source>
        <dbReference type="EMBL" id="MBI6871212.1"/>
    </source>
</evidence>
<keyword evidence="7" id="KW-1185">Reference proteome</keyword>
<evidence type="ECO:0000256" key="1">
    <source>
        <dbReference type="ARBA" id="ARBA00023224"/>
    </source>
</evidence>
<keyword evidence="4" id="KW-1133">Transmembrane helix</keyword>
<keyword evidence="1 2" id="KW-0807">Transducer</keyword>
<proteinExistence type="predicted"/>
<feature type="transmembrane region" description="Helical" evidence="4">
    <location>
        <begin position="60"/>
        <end position="80"/>
    </location>
</feature>
<evidence type="ECO:0000256" key="3">
    <source>
        <dbReference type="SAM" id="Coils"/>
    </source>
</evidence>
<dbReference type="AlphaFoldDB" id="A0A934M1L1"/>
<evidence type="ECO:0000313" key="7">
    <source>
        <dbReference type="Proteomes" id="UP000622687"/>
    </source>
</evidence>
<dbReference type="Pfam" id="PF00015">
    <property type="entry name" value="MCPsignal"/>
    <property type="match status" value="1"/>
</dbReference>
<dbReference type="RefSeq" id="WP_211140670.1">
    <property type="nucleotide sequence ID" value="NZ_JAEEGB010000001.1"/>
</dbReference>
<evidence type="ECO:0000256" key="2">
    <source>
        <dbReference type="PROSITE-ProRule" id="PRU00284"/>
    </source>
</evidence>
<dbReference type="Gene3D" id="1.10.287.950">
    <property type="entry name" value="Methyl-accepting chemotaxis protein"/>
    <property type="match status" value="1"/>
</dbReference>
<dbReference type="InterPro" id="IPR029151">
    <property type="entry name" value="Sensor-like_sf"/>
</dbReference>
<accession>A0A934M1L1</accession>
<dbReference type="GO" id="GO:0007165">
    <property type="term" value="P:signal transduction"/>
    <property type="evidence" value="ECO:0007669"/>
    <property type="project" value="UniProtKB-KW"/>
</dbReference>
<protein>
    <submittedName>
        <fullName evidence="6">Methyl-accepting chemotaxis protein</fullName>
    </submittedName>
</protein>
<keyword evidence="4" id="KW-0812">Transmembrane</keyword>
<dbReference type="PROSITE" id="PS50111">
    <property type="entry name" value="CHEMOTAXIS_TRANSDUC_2"/>
    <property type="match status" value="1"/>
</dbReference>
<evidence type="ECO:0000256" key="4">
    <source>
        <dbReference type="SAM" id="Phobius"/>
    </source>
</evidence>
<evidence type="ECO:0000259" key="5">
    <source>
        <dbReference type="PROSITE" id="PS50111"/>
    </source>
</evidence>
<dbReference type="SMART" id="SM00283">
    <property type="entry name" value="MA"/>
    <property type="match status" value="1"/>
</dbReference>
<comment type="caution">
    <text evidence="6">The sequence shown here is derived from an EMBL/GenBank/DDBJ whole genome shotgun (WGS) entry which is preliminary data.</text>
</comment>
<feature type="domain" description="Methyl-accepting transducer" evidence="5">
    <location>
        <begin position="150"/>
        <end position="407"/>
    </location>
</feature>
<keyword evidence="3" id="KW-0175">Coiled coil</keyword>
<dbReference type="GO" id="GO:0016020">
    <property type="term" value="C:membrane"/>
    <property type="evidence" value="ECO:0007669"/>
    <property type="project" value="InterPro"/>
</dbReference>
<dbReference type="SUPFAM" id="SSF58104">
    <property type="entry name" value="Methyl-accepting chemotaxis protein (MCP) signaling domain"/>
    <property type="match status" value="1"/>
</dbReference>
<dbReference type="Gene3D" id="3.30.450.20">
    <property type="entry name" value="PAS domain"/>
    <property type="match status" value="1"/>
</dbReference>
<dbReference type="SUPFAM" id="SSF103190">
    <property type="entry name" value="Sensory domain-like"/>
    <property type="match status" value="1"/>
</dbReference>
<organism evidence="6 7">
    <name type="scientific">Clostridium aciditolerans</name>
    <dbReference type="NCBI Taxonomy" id="339861"/>
    <lineage>
        <taxon>Bacteria</taxon>
        <taxon>Bacillati</taxon>
        <taxon>Bacillota</taxon>
        <taxon>Clostridia</taxon>
        <taxon>Eubacteriales</taxon>
        <taxon>Clostridiaceae</taxon>
        <taxon>Clostridium</taxon>
    </lineage>
</organism>
<dbReference type="EMBL" id="JAEEGB010000001">
    <property type="protein sequence ID" value="MBI6871212.1"/>
    <property type="molecule type" value="Genomic_DNA"/>
</dbReference>
<gene>
    <name evidence="6" type="ORF">I6U51_00645</name>
</gene>
<feature type="transmembrane region" description="Helical" evidence="4">
    <location>
        <begin position="6"/>
        <end position="27"/>
    </location>
</feature>